<gene>
    <name evidence="9" type="ORF">F4694_000367</name>
</gene>
<reference evidence="10" key="2">
    <citation type="submission" date="2020-08" db="EMBL/GenBank/DDBJ databases">
        <title>The Agave Microbiome: Exploring the role of microbial communities in plant adaptations to desert environments.</title>
        <authorList>
            <person name="Partida-Martinez L.P."/>
        </authorList>
    </citation>
    <scope>NUCLEOTIDE SEQUENCE [LARGE SCALE GENOMIC DNA]</scope>
    <source>
        <strain evidence="10">AT2.8</strain>
    </source>
</reference>
<accession>A0A852T7Y5</accession>
<keyword evidence="4" id="KW-0479">Metal-binding</keyword>
<sequence length="383" mass="43123">MDEEQKQLSGPPRIRLRFYKIMTLTVLFLALFLFAGVFGLEATSSSKFCSSCHEMKPEYYTWKASSHSEVDCVNCHIEPGFKQTAKEKVALITKAVNKSDNQNVAPIRMPEEIPDSNCESCHNVLQREFTVSGDIIIPHDKHKDEDVTCIQCHSGVAHGEIADREMTFKTDYDKWDKDLGVAAMADLKWTRPTMDTCMECHESRQITTECSACHTTGMIPESHEKANFKTSSHGKQAKAELNDCNSCHKYMSTKEIVGYEETSVLAKYLSSENKGLNKNANTYAKENTFCIDCHKARPASHNNSFFSSHGTEASKNQETCFTCHEENKTGTASNNTVNCSSCHQKKHLNKWMENHPVSVGNNTKPQESCYTCHVKKTCSNCHK</sequence>
<dbReference type="GO" id="GO:0030313">
    <property type="term" value="C:cell envelope"/>
    <property type="evidence" value="ECO:0007669"/>
    <property type="project" value="UniProtKB-SubCell"/>
</dbReference>
<dbReference type="Gene3D" id="1.10.1130.10">
    <property type="entry name" value="Flavocytochrome C3, Chain A"/>
    <property type="match status" value="1"/>
</dbReference>
<evidence type="ECO:0000313" key="10">
    <source>
        <dbReference type="Proteomes" id="UP000548423"/>
    </source>
</evidence>
<evidence type="ECO:0000256" key="7">
    <source>
        <dbReference type="ARBA" id="ARBA00023004"/>
    </source>
</evidence>
<dbReference type="Pfam" id="PF03264">
    <property type="entry name" value="Cytochrom_NNT"/>
    <property type="match status" value="1"/>
</dbReference>
<evidence type="ECO:0000256" key="1">
    <source>
        <dbReference type="ARBA" id="ARBA00004196"/>
    </source>
</evidence>
<name>A0A852T7Y5_9BACI</name>
<protein>
    <submittedName>
        <fullName evidence="9">Nitrate/TMAO reductase-like tetraheme cytochrome c subunit</fullName>
    </submittedName>
</protein>
<proteinExistence type="predicted"/>
<keyword evidence="7" id="KW-0408">Iron</keyword>
<evidence type="ECO:0000313" key="9">
    <source>
        <dbReference type="EMBL" id="NYE03648.1"/>
    </source>
</evidence>
<dbReference type="PANTHER" id="PTHR35038">
    <property type="entry name" value="DISSIMILATORY SULFITE REDUCTASE SIRA"/>
    <property type="match status" value="1"/>
</dbReference>
<dbReference type="SUPFAM" id="SSF48695">
    <property type="entry name" value="Multiheme cytochromes"/>
    <property type="match status" value="2"/>
</dbReference>
<evidence type="ECO:0000256" key="5">
    <source>
        <dbReference type="ARBA" id="ARBA00022729"/>
    </source>
</evidence>
<reference evidence="10" key="1">
    <citation type="submission" date="2020-07" db="EMBL/GenBank/DDBJ databases">
        <authorList>
            <person name="Partida-Martinez L."/>
            <person name="Huntemann M."/>
            <person name="Clum A."/>
            <person name="Wang J."/>
            <person name="Palaniappan K."/>
            <person name="Ritter S."/>
            <person name="Chen I.-M."/>
            <person name="Stamatis D."/>
            <person name="Reddy T."/>
            <person name="O'Malley R."/>
            <person name="Daum C."/>
            <person name="Shapiro N."/>
            <person name="Ivanova N."/>
            <person name="Kyrpides N."/>
            <person name="Woyke T."/>
        </authorList>
    </citation>
    <scope>NUCLEOTIDE SEQUENCE [LARGE SCALE GENOMIC DNA]</scope>
    <source>
        <strain evidence="10">AT2.8</strain>
    </source>
</reference>
<dbReference type="GO" id="GO:0046872">
    <property type="term" value="F:metal ion binding"/>
    <property type="evidence" value="ECO:0007669"/>
    <property type="project" value="UniProtKB-KW"/>
</dbReference>
<keyword evidence="5" id="KW-0732">Signal</keyword>
<dbReference type="InterPro" id="IPR051829">
    <property type="entry name" value="Multiheme_Cytochr_ET"/>
</dbReference>
<organism evidence="9 10">
    <name type="scientific">Neobacillus niacini</name>
    <dbReference type="NCBI Taxonomy" id="86668"/>
    <lineage>
        <taxon>Bacteria</taxon>
        <taxon>Bacillati</taxon>
        <taxon>Bacillota</taxon>
        <taxon>Bacilli</taxon>
        <taxon>Bacillales</taxon>
        <taxon>Bacillaceae</taxon>
        <taxon>Neobacillus</taxon>
    </lineage>
</organism>
<comment type="caution">
    <text evidence="9">The sequence shown here is derived from an EMBL/GenBank/DDBJ whole genome shotgun (WGS) entry which is preliminary data.</text>
</comment>
<keyword evidence="6" id="KW-0249">Electron transport</keyword>
<dbReference type="Gene3D" id="1.10.3820.10">
    <property type="entry name" value="Di-heme elbow motif domain"/>
    <property type="match status" value="1"/>
</dbReference>
<dbReference type="Proteomes" id="UP000548423">
    <property type="component" value="Unassembled WGS sequence"/>
</dbReference>
<keyword evidence="2" id="KW-0813">Transport</keyword>
<dbReference type="InterPro" id="IPR005126">
    <property type="entry name" value="NapC/NirT_cyt_c_N"/>
</dbReference>
<comment type="subcellular location">
    <subcellularLocation>
        <location evidence="1">Cell envelope</location>
    </subcellularLocation>
</comment>
<dbReference type="InterPro" id="IPR036280">
    <property type="entry name" value="Multihaem_cyt_sf"/>
</dbReference>
<evidence type="ECO:0000259" key="8">
    <source>
        <dbReference type="Pfam" id="PF03264"/>
    </source>
</evidence>
<dbReference type="InterPro" id="IPR038266">
    <property type="entry name" value="NapC/NirT_cytc_sf"/>
</dbReference>
<keyword evidence="3" id="KW-0349">Heme</keyword>
<dbReference type="AlphaFoldDB" id="A0A852T7Y5"/>
<evidence type="ECO:0000256" key="4">
    <source>
        <dbReference type="ARBA" id="ARBA00022723"/>
    </source>
</evidence>
<feature type="domain" description="NapC/NirT cytochrome c N-terminal" evidence="8">
    <location>
        <begin position="20"/>
        <end position="159"/>
    </location>
</feature>
<evidence type="ECO:0000256" key="6">
    <source>
        <dbReference type="ARBA" id="ARBA00022982"/>
    </source>
</evidence>
<dbReference type="EMBL" id="JACCBX010000001">
    <property type="protein sequence ID" value="NYE03648.1"/>
    <property type="molecule type" value="Genomic_DNA"/>
</dbReference>
<evidence type="ECO:0000256" key="3">
    <source>
        <dbReference type="ARBA" id="ARBA00022617"/>
    </source>
</evidence>
<evidence type="ECO:0000256" key="2">
    <source>
        <dbReference type="ARBA" id="ARBA00022448"/>
    </source>
</evidence>